<dbReference type="Proteomes" id="UP000318582">
    <property type="component" value="Unassembled WGS sequence"/>
</dbReference>
<accession>A0A507E321</accession>
<comment type="caution">
    <text evidence="1">The sequence shown here is derived from an EMBL/GenBank/DDBJ whole genome shotgun (WGS) entry which is preliminary data.</text>
</comment>
<gene>
    <name evidence="1" type="ORF">PhCBS80983_g03256</name>
</gene>
<protein>
    <submittedName>
        <fullName evidence="1">Uncharacterized protein</fullName>
    </submittedName>
</protein>
<evidence type="ECO:0000313" key="2">
    <source>
        <dbReference type="Proteomes" id="UP000318582"/>
    </source>
</evidence>
<dbReference type="STRING" id="109895.A0A507E321"/>
<proteinExistence type="predicted"/>
<keyword evidence="2" id="KW-1185">Reference proteome</keyword>
<evidence type="ECO:0000313" key="1">
    <source>
        <dbReference type="EMBL" id="TPX58236.1"/>
    </source>
</evidence>
<name>A0A507E321_9FUNG</name>
<dbReference type="AlphaFoldDB" id="A0A507E321"/>
<reference evidence="1 2" key="1">
    <citation type="journal article" date="2019" name="Sci. Rep.">
        <title>Comparative genomics of chytrid fungi reveal insights into the obligate biotrophic and pathogenic lifestyle of Synchytrium endobioticum.</title>
        <authorList>
            <person name="van de Vossenberg B.T.L.H."/>
            <person name="Warris S."/>
            <person name="Nguyen H.D.T."/>
            <person name="van Gent-Pelzer M.P.E."/>
            <person name="Joly D.L."/>
            <person name="van de Geest H.C."/>
            <person name="Bonants P.J.M."/>
            <person name="Smith D.S."/>
            <person name="Levesque C.A."/>
            <person name="van der Lee T.A.J."/>
        </authorList>
    </citation>
    <scope>NUCLEOTIDE SEQUENCE [LARGE SCALE GENOMIC DNA]</scope>
    <source>
        <strain evidence="1 2">CBS 809.83</strain>
    </source>
</reference>
<dbReference type="EMBL" id="QEAQ01000039">
    <property type="protein sequence ID" value="TPX58236.1"/>
    <property type="molecule type" value="Genomic_DNA"/>
</dbReference>
<organism evidence="1 2">
    <name type="scientific">Powellomyces hirtus</name>
    <dbReference type="NCBI Taxonomy" id="109895"/>
    <lineage>
        <taxon>Eukaryota</taxon>
        <taxon>Fungi</taxon>
        <taxon>Fungi incertae sedis</taxon>
        <taxon>Chytridiomycota</taxon>
        <taxon>Chytridiomycota incertae sedis</taxon>
        <taxon>Chytridiomycetes</taxon>
        <taxon>Spizellomycetales</taxon>
        <taxon>Powellomycetaceae</taxon>
        <taxon>Powellomyces</taxon>
    </lineage>
</organism>
<sequence length="385" mass="43340">MQAQSFDRMLEHYSDGITCLPGALVIIRYSAFKQVAETYFGDDIKTQLGGGFPPFSPWRGSVSHVFAAEGGAENPYVAVFWAKLTTVFSRFTISNEIPLFTSWALWERHTFLLILKRAEVFTRGLNWLIFVFFFDSFLHDEKYPAMFYIGIFAIKLHRFKIIVAWPFFFTWGQSRVANEKAELEELKATEHYNEEATAAAPQVVLEVNRKVGREVYKPEHVVVSMVTVLTGQASDSLGFNWESPPSPILKDLTSRNGKFSVQHDPRAGIPGSVQHDWGLTAGIGPSRRASRDWTRRSLMGGQDLRLRSPTAQDPEGGLSLLRSEGDVETGPSIFVDVPRAEILRFERRASHEIALKVFSSECGNLVRSYCSKKQSLLPIPVKAAQ</sequence>